<feature type="transmembrane region" description="Helical" evidence="10">
    <location>
        <begin position="15"/>
        <end position="36"/>
    </location>
</feature>
<keyword evidence="4" id="KW-0813">Transport</keyword>
<evidence type="ECO:0000256" key="3">
    <source>
        <dbReference type="ARBA" id="ARBA00022106"/>
    </source>
</evidence>
<feature type="transmembrane region" description="Helical" evidence="10">
    <location>
        <begin position="361"/>
        <end position="381"/>
    </location>
</feature>
<evidence type="ECO:0000256" key="4">
    <source>
        <dbReference type="ARBA" id="ARBA00022448"/>
    </source>
</evidence>
<keyword evidence="8 10" id="KW-0472">Membrane</keyword>
<keyword evidence="7 10" id="KW-1133">Transmembrane helix</keyword>
<evidence type="ECO:0000256" key="7">
    <source>
        <dbReference type="ARBA" id="ARBA00022989"/>
    </source>
</evidence>
<keyword evidence="9" id="KW-0046">Antibiotic resistance</keyword>
<evidence type="ECO:0000256" key="2">
    <source>
        <dbReference type="ARBA" id="ARBA00008417"/>
    </source>
</evidence>
<feature type="transmembrane region" description="Helical" evidence="10">
    <location>
        <begin position="93"/>
        <end position="116"/>
    </location>
</feature>
<dbReference type="PANTHER" id="PTHR43823:SF3">
    <property type="entry name" value="MULTIDRUG EXPORT PROTEIN MEPA"/>
    <property type="match status" value="1"/>
</dbReference>
<comment type="subcellular location">
    <subcellularLocation>
        <location evidence="1">Cell membrane</location>
        <topology evidence="1">Multi-pass membrane protein</topology>
    </subcellularLocation>
</comment>
<feature type="transmembrane region" description="Helical" evidence="10">
    <location>
        <begin position="319"/>
        <end position="341"/>
    </location>
</feature>
<dbReference type="CDD" id="cd13143">
    <property type="entry name" value="MATE_MepA_like"/>
    <property type="match status" value="1"/>
</dbReference>
<evidence type="ECO:0000256" key="9">
    <source>
        <dbReference type="ARBA" id="ARBA00023251"/>
    </source>
</evidence>
<feature type="transmembrane region" description="Helical" evidence="10">
    <location>
        <begin position="165"/>
        <end position="186"/>
    </location>
</feature>
<accession>A0A644T9C3</accession>
<evidence type="ECO:0000256" key="5">
    <source>
        <dbReference type="ARBA" id="ARBA00022475"/>
    </source>
</evidence>
<feature type="transmembrane region" description="Helical" evidence="10">
    <location>
        <begin position="48"/>
        <end position="72"/>
    </location>
</feature>
<dbReference type="GO" id="GO:0005886">
    <property type="term" value="C:plasma membrane"/>
    <property type="evidence" value="ECO:0007669"/>
    <property type="project" value="UniProtKB-SubCell"/>
</dbReference>
<feature type="transmembrane region" description="Helical" evidence="10">
    <location>
        <begin position="237"/>
        <end position="257"/>
    </location>
</feature>
<dbReference type="InterPro" id="IPR045070">
    <property type="entry name" value="MATE_MepA-like"/>
</dbReference>
<dbReference type="InterPro" id="IPR002528">
    <property type="entry name" value="MATE_fam"/>
</dbReference>
<evidence type="ECO:0000256" key="10">
    <source>
        <dbReference type="SAM" id="Phobius"/>
    </source>
</evidence>
<dbReference type="AlphaFoldDB" id="A0A644T9C3"/>
<organism evidence="11">
    <name type="scientific">bioreactor metagenome</name>
    <dbReference type="NCBI Taxonomy" id="1076179"/>
    <lineage>
        <taxon>unclassified sequences</taxon>
        <taxon>metagenomes</taxon>
        <taxon>ecological metagenomes</taxon>
    </lineage>
</organism>
<evidence type="ECO:0000256" key="8">
    <source>
        <dbReference type="ARBA" id="ARBA00023136"/>
    </source>
</evidence>
<comment type="similarity">
    <text evidence="2">Belongs to the multi antimicrobial extrusion (MATE) (TC 2.A.66.1) family. MepA subfamily.</text>
</comment>
<feature type="transmembrane region" description="Helical" evidence="10">
    <location>
        <begin position="393"/>
        <end position="411"/>
    </location>
</feature>
<dbReference type="GO" id="GO:0042910">
    <property type="term" value="F:xenobiotic transmembrane transporter activity"/>
    <property type="evidence" value="ECO:0007669"/>
    <property type="project" value="InterPro"/>
</dbReference>
<evidence type="ECO:0000256" key="1">
    <source>
        <dbReference type="ARBA" id="ARBA00004651"/>
    </source>
</evidence>
<dbReference type="GO" id="GO:0046677">
    <property type="term" value="P:response to antibiotic"/>
    <property type="evidence" value="ECO:0007669"/>
    <property type="project" value="UniProtKB-KW"/>
</dbReference>
<comment type="caution">
    <text evidence="11">The sequence shown here is derived from an EMBL/GenBank/DDBJ whole genome shotgun (WGS) entry which is preliminary data.</text>
</comment>
<reference evidence="11" key="1">
    <citation type="submission" date="2019-08" db="EMBL/GenBank/DDBJ databases">
        <authorList>
            <person name="Kucharzyk K."/>
            <person name="Murdoch R.W."/>
            <person name="Higgins S."/>
            <person name="Loffler F."/>
        </authorList>
    </citation>
    <scope>NUCLEOTIDE SEQUENCE</scope>
</reference>
<dbReference type="InterPro" id="IPR051327">
    <property type="entry name" value="MATE_MepA_subfamily"/>
</dbReference>
<dbReference type="PIRSF" id="PIRSF006603">
    <property type="entry name" value="DinF"/>
    <property type="match status" value="1"/>
</dbReference>
<evidence type="ECO:0000256" key="6">
    <source>
        <dbReference type="ARBA" id="ARBA00022692"/>
    </source>
</evidence>
<feature type="transmembrane region" description="Helical" evidence="10">
    <location>
        <begin position="136"/>
        <end position="153"/>
    </location>
</feature>
<gene>
    <name evidence="11" type="primary">mepA_3</name>
    <name evidence="11" type="ORF">SDC9_09183</name>
</gene>
<keyword evidence="6 10" id="KW-0812">Transmembrane</keyword>
<dbReference type="PANTHER" id="PTHR43823">
    <property type="entry name" value="SPORULATION PROTEIN YKVU"/>
    <property type="match status" value="1"/>
</dbReference>
<feature type="transmembrane region" description="Helical" evidence="10">
    <location>
        <begin position="263"/>
        <end position="281"/>
    </location>
</feature>
<feature type="transmembrane region" description="Helical" evidence="10">
    <location>
        <begin position="417"/>
        <end position="436"/>
    </location>
</feature>
<keyword evidence="5" id="KW-1003">Cell membrane</keyword>
<dbReference type="GO" id="GO:0015297">
    <property type="term" value="F:antiporter activity"/>
    <property type="evidence" value="ECO:0007669"/>
    <property type="project" value="InterPro"/>
</dbReference>
<feature type="transmembrane region" description="Helical" evidence="10">
    <location>
        <begin position="192"/>
        <end position="216"/>
    </location>
</feature>
<proteinExistence type="inferred from homology"/>
<name>A0A644T9C3_9ZZZZ</name>
<dbReference type="EMBL" id="VSSQ01000021">
    <property type="protein sequence ID" value="MPL63543.1"/>
    <property type="molecule type" value="Genomic_DNA"/>
</dbReference>
<dbReference type="InterPro" id="IPR048279">
    <property type="entry name" value="MdtK-like"/>
</dbReference>
<dbReference type="NCBIfam" id="TIGR00797">
    <property type="entry name" value="matE"/>
    <property type="match status" value="1"/>
</dbReference>
<protein>
    <recommendedName>
        <fullName evidence="3">Multidrug export protein MepA</fullName>
    </recommendedName>
</protein>
<dbReference type="Pfam" id="PF01554">
    <property type="entry name" value="MatE"/>
    <property type="match status" value="2"/>
</dbReference>
<sequence>MHQPNALGEKSIGKLLWEFSLPAVTGMMVNALYNVVDSIFVGNGVGDLGLAAVTIAFPIMTILMAFSMLVGIGATAQISLSIGQKNKVQAERILGNAFSLSLIMALLLTVVLLIFLDPILIVLGAEPAILPYARDFTQVIVGGSIFSYIGFGLNNIIRAEGNPKIAMTTMLISAFLNLMLNPLFIFGLEMGITGSALATVISQAVSAIWVVVYFLGKRGYLKLRLLNLKLDIEITRAIFAIGMSPFFMQLAASVVTVLYNYSLIAYGGAIAVAAMGIINRVSMLMLMPIFGISQGVQPIIGYNYGAGHYERVIEALKKATIAATAVALTGFLLVELFSFQITRVFTHNPELIKVGAEGMQMFMSMTPIIGFQIVCSTYFQAVGKAKQSLLLSLSRQVIILIPMILILPSIWGLNGIWLASPIADIFSSTLTAMFLFREIRGNMRLASIEP</sequence>
<evidence type="ECO:0000313" key="11">
    <source>
        <dbReference type="EMBL" id="MPL63543.1"/>
    </source>
</evidence>